<dbReference type="PANTHER" id="PTHR42692">
    <property type="entry name" value="NUCLEOTIDE PYROPHOSPHOHYDROLASE"/>
    <property type="match status" value="1"/>
</dbReference>
<reference evidence="3" key="1">
    <citation type="journal article" date="2013" name="Genome">
        <title>Draft Genome Sequences of Porphyromonas crevioricanis JCM 15906T and Porphyromonas cansulci JCM 13913T Isolated from a Canine Oral Cavity.</title>
        <authorList>
            <person name="Sakamoto M."/>
            <person name="Tanaka N."/>
            <person name="Shiwa Y."/>
            <person name="Yoshikawa H."/>
            <person name="Ohkuma M."/>
        </authorList>
    </citation>
    <scope>NUCLEOTIDE SEQUENCE [LARGE SCALE GENOMIC DNA]</scope>
    <source>
        <strain evidence="3">JCM 15906</strain>
    </source>
</reference>
<feature type="domain" description="NTP pyrophosphohydrolase MazG-like" evidence="1">
    <location>
        <begin position="40"/>
        <end position="113"/>
    </location>
</feature>
<dbReference type="InterPro" id="IPR004518">
    <property type="entry name" value="MazG-like_dom"/>
</dbReference>
<dbReference type="Proteomes" id="UP000018031">
    <property type="component" value="Unassembled WGS sequence"/>
</dbReference>
<sequence length="124" mass="14276">MNNPDTQSLPQGQEPEIGIREMQALVDQWIRTYGQRYFHQLTNMAILTEEVGEVARLMARIYGEQSLKEGEDPRALADEMADVMWVLLCLANQCGIDMSDALRANMQKKTSRDIERHKNNPKLR</sequence>
<dbReference type="PANTHER" id="PTHR42692:SF1">
    <property type="entry name" value="NUCLEOTIDE PYROPHOSPHOHYDROLASE"/>
    <property type="match status" value="1"/>
</dbReference>
<organism evidence="2 3">
    <name type="scientific">Porphyromonas crevioricanis JCM 15906</name>
    <dbReference type="NCBI Taxonomy" id="1305617"/>
    <lineage>
        <taxon>Bacteria</taxon>
        <taxon>Pseudomonadati</taxon>
        <taxon>Bacteroidota</taxon>
        <taxon>Bacteroidia</taxon>
        <taxon>Bacteroidales</taxon>
        <taxon>Porphyromonadaceae</taxon>
        <taxon>Porphyromonas</taxon>
    </lineage>
</organism>
<dbReference type="CDD" id="cd11531">
    <property type="entry name" value="NTP-PPase_BsYpjD"/>
    <property type="match status" value="1"/>
</dbReference>
<dbReference type="EMBL" id="BAOU01000069">
    <property type="protein sequence ID" value="GAD06200.1"/>
    <property type="molecule type" value="Genomic_DNA"/>
</dbReference>
<accession>T1DTH5</accession>
<dbReference type="Gene3D" id="1.10.287.1080">
    <property type="entry name" value="MazG-like"/>
    <property type="match status" value="1"/>
</dbReference>
<gene>
    <name evidence="2" type="ORF">PORCRE_1923</name>
</gene>
<proteinExistence type="predicted"/>
<evidence type="ECO:0000313" key="2">
    <source>
        <dbReference type="EMBL" id="GAD06200.1"/>
    </source>
</evidence>
<evidence type="ECO:0000259" key="1">
    <source>
        <dbReference type="Pfam" id="PF03819"/>
    </source>
</evidence>
<comment type="caution">
    <text evidence="2">The sequence shown here is derived from an EMBL/GenBank/DDBJ whole genome shotgun (WGS) entry which is preliminary data.</text>
</comment>
<dbReference type="InterPro" id="IPR047046">
    <property type="entry name" value="YpjD/YvdC"/>
</dbReference>
<reference evidence="2 3" key="2">
    <citation type="journal article" date="2013" name="Genome Announc.">
        <title>Draft Genome Sequences of Porphyromonas crevioricanis JCM 15906T and Porphyromonas cansulci JCM 13913T Isolated from a Canine Oral Cavity.</title>
        <authorList>
            <person name="Sakamoto M."/>
            <person name="Tanaka N."/>
            <person name="Shiwa Y."/>
            <person name="Yoshikawa H."/>
            <person name="Ohkuma M."/>
        </authorList>
    </citation>
    <scope>NUCLEOTIDE SEQUENCE [LARGE SCALE GENOMIC DNA]</scope>
    <source>
        <strain evidence="2 3">JCM 15906</strain>
    </source>
</reference>
<evidence type="ECO:0000313" key="3">
    <source>
        <dbReference type="Proteomes" id="UP000018031"/>
    </source>
</evidence>
<dbReference type="SUPFAM" id="SSF101386">
    <property type="entry name" value="all-alpha NTP pyrophosphatases"/>
    <property type="match status" value="1"/>
</dbReference>
<dbReference type="Pfam" id="PF03819">
    <property type="entry name" value="MazG"/>
    <property type="match status" value="1"/>
</dbReference>
<name>T1DTH5_9PORP</name>
<protein>
    <recommendedName>
        <fullName evidence="1">NTP pyrophosphohydrolase MazG-like domain-containing protein</fullName>
    </recommendedName>
</protein>
<dbReference type="PIRSF" id="PIRSF029904">
    <property type="entry name" value="UCP029904_pph"/>
    <property type="match status" value="1"/>
</dbReference>
<dbReference type="AlphaFoldDB" id="T1DTH5"/>
<dbReference type="InterPro" id="IPR012359">
    <property type="entry name" value="MazG-related_YpjD"/>
</dbReference>